<evidence type="ECO:0000313" key="1">
    <source>
        <dbReference type="EMBL" id="RHX88649.1"/>
    </source>
</evidence>
<organism evidence="1 2">
    <name type="scientific">Leptospira stimsonii</name>
    <dbReference type="NCBI Taxonomy" id="2202203"/>
    <lineage>
        <taxon>Bacteria</taxon>
        <taxon>Pseudomonadati</taxon>
        <taxon>Spirochaetota</taxon>
        <taxon>Spirochaetia</taxon>
        <taxon>Leptospirales</taxon>
        <taxon>Leptospiraceae</taxon>
        <taxon>Leptospira</taxon>
    </lineage>
</organism>
<proteinExistence type="predicted"/>
<reference evidence="2" key="1">
    <citation type="submission" date="2018-05" db="EMBL/GenBank/DDBJ databases">
        <title>Leptospira yasudae sp. nov. and Leptospira stimsonii sp. nov., two pathogenic species of the genus Leptospira isolated from environmental sources.</title>
        <authorList>
            <person name="Casanovas-Massana A."/>
            <person name="Hamond C."/>
            <person name="Santos L.A."/>
            <person name="Hacker K.P."/>
            <person name="Balassiano I."/>
            <person name="Medeiros M.A."/>
            <person name="Reis M.G."/>
            <person name="Ko A.I."/>
            <person name="Wunder E.A."/>
        </authorList>
    </citation>
    <scope>NUCLEOTIDE SEQUENCE [LARGE SCALE GENOMIC DNA]</scope>
    <source>
        <strain evidence="2">AMB6-RJ</strain>
    </source>
</reference>
<comment type="caution">
    <text evidence="1">The sequence shown here is derived from an EMBL/GenBank/DDBJ whole genome shotgun (WGS) entry which is preliminary data.</text>
</comment>
<name>A0A8B3CVG8_9LEPT</name>
<accession>A0A8B3CVG8</accession>
<dbReference type="EMBL" id="QHCS01000001">
    <property type="protein sequence ID" value="RHX88649.1"/>
    <property type="molecule type" value="Genomic_DNA"/>
</dbReference>
<dbReference type="AlphaFoldDB" id="A0A8B3CVG8"/>
<protein>
    <submittedName>
        <fullName evidence="1">Uncharacterized protein</fullName>
    </submittedName>
</protein>
<sequence>MIYFGVLNQRKYFRKFLRNKEYLPLNKSRSLPSVESSIHTCIFGFGKKFRGKHAVSLIFQKARSFSDSILSPCFSEKYEYQFPVGLRLKLYGFRTCGLVAGLKANGPRSFYS</sequence>
<evidence type="ECO:0000313" key="2">
    <source>
        <dbReference type="Proteomes" id="UP000266669"/>
    </source>
</evidence>
<gene>
    <name evidence="1" type="ORF">DLM78_06930</name>
</gene>
<dbReference type="Proteomes" id="UP000266669">
    <property type="component" value="Unassembled WGS sequence"/>
</dbReference>